<keyword evidence="3" id="KW-0949">S-adenosyl-L-methionine</keyword>
<dbReference type="PROSITE" id="PS51142">
    <property type="entry name" value="NAS"/>
    <property type="match status" value="1"/>
</dbReference>
<dbReference type="EMBL" id="ML994629">
    <property type="protein sequence ID" value="KAF2186685.1"/>
    <property type="molecule type" value="Genomic_DNA"/>
</dbReference>
<evidence type="ECO:0000256" key="2">
    <source>
        <dbReference type="ARBA" id="ARBA00022679"/>
    </source>
</evidence>
<reference evidence="4" key="1">
    <citation type="journal article" date="2020" name="Stud. Mycol.">
        <title>101 Dothideomycetes genomes: a test case for predicting lifestyles and emergence of pathogens.</title>
        <authorList>
            <person name="Haridas S."/>
            <person name="Albert R."/>
            <person name="Binder M."/>
            <person name="Bloem J."/>
            <person name="Labutti K."/>
            <person name="Salamov A."/>
            <person name="Andreopoulos B."/>
            <person name="Baker S."/>
            <person name="Barry K."/>
            <person name="Bills G."/>
            <person name="Bluhm B."/>
            <person name="Cannon C."/>
            <person name="Castanera R."/>
            <person name="Culley D."/>
            <person name="Daum C."/>
            <person name="Ezra D."/>
            <person name="Gonzalez J."/>
            <person name="Henrissat B."/>
            <person name="Kuo A."/>
            <person name="Liang C."/>
            <person name="Lipzen A."/>
            <person name="Lutzoni F."/>
            <person name="Magnuson J."/>
            <person name="Mondo S."/>
            <person name="Nolan M."/>
            <person name="Ohm R."/>
            <person name="Pangilinan J."/>
            <person name="Park H.-J."/>
            <person name="Ramirez L."/>
            <person name="Alfaro M."/>
            <person name="Sun H."/>
            <person name="Tritt A."/>
            <person name="Yoshinaga Y."/>
            <person name="Zwiers L.-H."/>
            <person name="Turgeon B."/>
            <person name="Goodwin S."/>
            <person name="Spatafora J."/>
            <person name="Crous P."/>
            <person name="Grigoriev I."/>
        </authorList>
    </citation>
    <scope>NUCLEOTIDE SEQUENCE</scope>
    <source>
        <strain evidence="4">CBS 207.26</strain>
    </source>
</reference>
<dbReference type="PANTHER" id="PTHR32266:SF12">
    <property type="entry name" value="NICOTIANAMINE SYNTHASE 3"/>
    <property type="match status" value="1"/>
</dbReference>
<organism evidence="4 5">
    <name type="scientific">Zopfia rhizophila CBS 207.26</name>
    <dbReference type="NCBI Taxonomy" id="1314779"/>
    <lineage>
        <taxon>Eukaryota</taxon>
        <taxon>Fungi</taxon>
        <taxon>Dikarya</taxon>
        <taxon>Ascomycota</taxon>
        <taxon>Pezizomycotina</taxon>
        <taxon>Dothideomycetes</taxon>
        <taxon>Dothideomycetes incertae sedis</taxon>
        <taxon>Zopfiaceae</taxon>
        <taxon>Zopfia</taxon>
    </lineage>
</organism>
<dbReference type="PANTHER" id="PTHR32266">
    <property type="entry name" value="NICOTIANAMINE SYNTHASE 3"/>
    <property type="match status" value="1"/>
</dbReference>
<dbReference type="Proteomes" id="UP000800200">
    <property type="component" value="Unassembled WGS sequence"/>
</dbReference>
<evidence type="ECO:0000313" key="4">
    <source>
        <dbReference type="EMBL" id="KAF2186685.1"/>
    </source>
</evidence>
<dbReference type="GO" id="GO:0030418">
    <property type="term" value="P:nicotianamine biosynthetic process"/>
    <property type="evidence" value="ECO:0007669"/>
    <property type="project" value="InterPro"/>
</dbReference>
<name>A0A6A6E6Q4_9PEZI</name>
<dbReference type="SUPFAM" id="SSF53335">
    <property type="entry name" value="S-adenosyl-L-methionine-dependent methyltransferases"/>
    <property type="match status" value="1"/>
</dbReference>
<dbReference type="Gene3D" id="3.40.50.150">
    <property type="entry name" value="Vaccinia Virus protein VP39"/>
    <property type="match status" value="1"/>
</dbReference>
<dbReference type="InterPro" id="IPR029063">
    <property type="entry name" value="SAM-dependent_MTases_sf"/>
</dbReference>
<protein>
    <submittedName>
        <fullName evidence="4">Nicotianamine synthase</fullName>
    </submittedName>
</protein>
<dbReference type="Pfam" id="PF03059">
    <property type="entry name" value="NAS"/>
    <property type="match status" value="2"/>
</dbReference>
<dbReference type="OrthoDB" id="1858069at2759"/>
<dbReference type="GO" id="GO:0030410">
    <property type="term" value="F:nicotianamine synthase activity"/>
    <property type="evidence" value="ECO:0007669"/>
    <property type="project" value="InterPro"/>
</dbReference>
<keyword evidence="5" id="KW-1185">Reference proteome</keyword>
<dbReference type="AlphaFoldDB" id="A0A6A6E6Q4"/>
<evidence type="ECO:0000256" key="1">
    <source>
        <dbReference type="ARBA" id="ARBA00007009"/>
    </source>
</evidence>
<sequence length="318" mass="35214">MSEENRFAEQIKGIYYSLLPHQHDLSPRPEINTLLSRLVDLCTATHSKTFTCNVFQIKGIEQITAALRPLCGTAEGELESYWARVILTSCTGPVTASRKEELLHAFPYYQNYLDLSRLECSTLEAFLPPCGPECRPIPRKVAFIGSGPLPLTSFCILNRYPDANVYNVDRDSDALQISQTLSSQLGYGERMIFSCGDVSVEDALDGVVRSNGSGSSVGGYGRKNGAGKHLSWKDFDVVFLAALVGMDSAEKINILRPLVRRLRKGCLVVCRSAWGLRGVLYPTLELTDDLDKIGLEVLVVVHPWTKVVNSVVMLRVKE</sequence>
<gene>
    <name evidence="4" type="ORF">K469DRAFT_706680</name>
</gene>
<keyword evidence="2" id="KW-0808">Transferase</keyword>
<evidence type="ECO:0000256" key="3">
    <source>
        <dbReference type="ARBA" id="ARBA00022691"/>
    </source>
</evidence>
<evidence type="ECO:0000313" key="5">
    <source>
        <dbReference type="Proteomes" id="UP000800200"/>
    </source>
</evidence>
<comment type="similarity">
    <text evidence="1">Belongs to the nicotianamine synthase (NAS)-like family.</text>
</comment>
<accession>A0A6A6E6Q4</accession>
<proteinExistence type="inferred from homology"/>
<dbReference type="InterPro" id="IPR004298">
    <property type="entry name" value="Nicotian_synth"/>
</dbReference>